<dbReference type="SUPFAM" id="SSF50249">
    <property type="entry name" value="Nucleic acid-binding proteins"/>
    <property type="match status" value="1"/>
</dbReference>
<evidence type="ECO:0000256" key="6">
    <source>
        <dbReference type="ARBA" id="ARBA00022806"/>
    </source>
</evidence>
<dbReference type="GO" id="GO:0043138">
    <property type="term" value="F:3'-5' DNA helicase activity"/>
    <property type="evidence" value="ECO:0007669"/>
    <property type="project" value="UniProtKB-EC"/>
</dbReference>
<keyword evidence="3 15" id="KW-0547">Nucleotide-binding</keyword>
<evidence type="ECO:0000256" key="12">
    <source>
        <dbReference type="ARBA" id="ARBA00034617"/>
    </source>
</evidence>
<evidence type="ECO:0000313" key="19">
    <source>
        <dbReference type="Proteomes" id="UP000035337"/>
    </source>
</evidence>
<evidence type="ECO:0000256" key="8">
    <source>
        <dbReference type="ARBA" id="ARBA00023125"/>
    </source>
</evidence>
<dbReference type="InterPro" id="IPR027417">
    <property type="entry name" value="P-loop_NTPase"/>
</dbReference>
<dbReference type="Pfam" id="PF17191">
    <property type="entry name" value="RecG_wedge"/>
    <property type="match status" value="1"/>
</dbReference>
<evidence type="ECO:0000256" key="15">
    <source>
        <dbReference type="RuleBase" id="RU363016"/>
    </source>
</evidence>
<evidence type="ECO:0000256" key="10">
    <source>
        <dbReference type="ARBA" id="ARBA00023204"/>
    </source>
</evidence>
<evidence type="ECO:0000313" key="18">
    <source>
        <dbReference type="EMBL" id="AKL97842.1"/>
    </source>
</evidence>
<dbReference type="STRING" id="1408281.Epro_0463"/>
<dbReference type="GO" id="GO:0006281">
    <property type="term" value="P:DNA repair"/>
    <property type="evidence" value="ECO:0007669"/>
    <property type="project" value="UniProtKB-UniRule"/>
</dbReference>
<dbReference type="PANTHER" id="PTHR47964">
    <property type="entry name" value="ATP-DEPENDENT DNA HELICASE HOMOLOG RECG, CHLOROPLASTIC"/>
    <property type="match status" value="1"/>
</dbReference>
<proteinExistence type="inferred from homology"/>
<evidence type="ECO:0000256" key="13">
    <source>
        <dbReference type="ARBA" id="ARBA00034808"/>
    </source>
</evidence>
<evidence type="ECO:0000256" key="1">
    <source>
        <dbReference type="ARBA" id="ARBA00007504"/>
    </source>
</evidence>
<evidence type="ECO:0000259" key="17">
    <source>
        <dbReference type="PROSITE" id="PS51194"/>
    </source>
</evidence>
<dbReference type="NCBIfam" id="TIGR00643">
    <property type="entry name" value="recG"/>
    <property type="match status" value="1"/>
</dbReference>
<evidence type="ECO:0000259" key="16">
    <source>
        <dbReference type="PROSITE" id="PS51192"/>
    </source>
</evidence>
<gene>
    <name evidence="18" type="primary">recG</name>
    <name evidence="18" type="ORF">Epro_0463</name>
</gene>
<dbReference type="Gene3D" id="3.40.50.300">
    <property type="entry name" value="P-loop containing nucleotide triphosphate hydrolases"/>
    <property type="match status" value="2"/>
</dbReference>
<comment type="catalytic activity">
    <reaction evidence="12 15">
        <text>Couples ATP hydrolysis with the unwinding of duplex DNA by translocating in the 3'-5' direction.</text>
        <dbReference type="EC" id="5.6.2.4"/>
    </reaction>
</comment>
<dbReference type="InterPro" id="IPR012340">
    <property type="entry name" value="NA-bd_OB-fold"/>
</dbReference>
<reference evidence="18 19" key="1">
    <citation type="submission" date="2014-09" db="EMBL/GenBank/DDBJ databases">
        <title>Complete genome sequence of Endomicrobium proavitum.</title>
        <authorList>
            <person name="Zheng H."/>
        </authorList>
    </citation>
    <scope>NUCLEOTIDE SEQUENCE [LARGE SCALE GENOMIC DNA]</scope>
    <source>
        <strain evidence="18 19">Rsa215</strain>
    </source>
</reference>
<evidence type="ECO:0000256" key="4">
    <source>
        <dbReference type="ARBA" id="ARBA00022763"/>
    </source>
</evidence>
<evidence type="ECO:0000256" key="9">
    <source>
        <dbReference type="ARBA" id="ARBA00023172"/>
    </source>
</evidence>
<dbReference type="Pfam" id="PF00270">
    <property type="entry name" value="DEAD"/>
    <property type="match status" value="1"/>
</dbReference>
<dbReference type="OrthoDB" id="9804325at2"/>
<dbReference type="GO" id="GO:0005524">
    <property type="term" value="F:ATP binding"/>
    <property type="evidence" value="ECO:0007669"/>
    <property type="project" value="UniProtKB-KW"/>
</dbReference>
<dbReference type="Proteomes" id="UP000035337">
    <property type="component" value="Chromosome"/>
</dbReference>
<keyword evidence="5 15" id="KW-0378">Hydrolase</keyword>
<dbReference type="InterPro" id="IPR004609">
    <property type="entry name" value="ATP-dep_DNA_helicase_RecG"/>
</dbReference>
<dbReference type="EC" id="5.6.2.4" evidence="13 15"/>
<keyword evidence="4 15" id="KW-0227">DNA damage</keyword>
<dbReference type="InterPro" id="IPR033454">
    <property type="entry name" value="RecG_wedge"/>
</dbReference>
<dbReference type="Pfam" id="PF00271">
    <property type="entry name" value="Helicase_C"/>
    <property type="match status" value="1"/>
</dbReference>
<dbReference type="SMART" id="SM00487">
    <property type="entry name" value="DEXDc"/>
    <property type="match status" value="1"/>
</dbReference>
<dbReference type="AlphaFoldDB" id="A0A0G3WIY7"/>
<comment type="function">
    <text evidence="15">Plays a critical role in recombination and DNA repair. Helps process Holliday junction intermediates to mature products by catalyzing branch migration. Has replication fork regression activity, unwinds stalled or blocked replication forks to make a HJ that can be resolved. Has a DNA unwinding activity characteristic of a DNA helicase with 3'-5' polarity.</text>
</comment>
<dbReference type="PROSITE" id="PS51194">
    <property type="entry name" value="HELICASE_CTER"/>
    <property type="match status" value="1"/>
</dbReference>
<dbReference type="NCBIfam" id="NF008165">
    <property type="entry name" value="PRK10917.1-3"/>
    <property type="match status" value="1"/>
</dbReference>
<comment type="catalytic activity">
    <reaction evidence="14 15">
        <text>ATP + H2O = ADP + phosphate + H(+)</text>
        <dbReference type="Rhea" id="RHEA:13065"/>
        <dbReference type="ChEBI" id="CHEBI:15377"/>
        <dbReference type="ChEBI" id="CHEBI:15378"/>
        <dbReference type="ChEBI" id="CHEBI:30616"/>
        <dbReference type="ChEBI" id="CHEBI:43474"/>
        <dbReference type="ChEBI" id="CHEBI:456216"/>
        <dbReference type="EC" id="5.6.2.4"/>
    </reaction>
</comment>
<organism evidence="18 19">
    <name type="scientific">Endomicrobium proavitum</name>
    <dbReference type="NCBI Taxonomy" id="1408281"/>
    <lineage>
        <taxon>Bacteria</taxon>
        <taxon>Pseudomonadati</taxon>
        <taxon>Elusimicrobiota</taxon>
        <taxon>Endomicrobiia</taxon>
        <taxon>Endomicrobiales</taxon>
        <taxon>Endomicrobiaceae</taxon>
        <taxon>Endomicrobium</taxon>
    </lineage>
</organism>
<dbReference type="InterPro" id="IPR045562">
    <property type="entry name" value="RecG_dom3_C"/>
</dbReference>
<dbReference type="SUPFAM" id="SSF52540">
    <property type="entry name" value="P-loop containing nucleoside triphosphate hydrolases"/>
    <property type="match status" value="2"/>
</dbReference>
<dbReference type="CDD" id="cd18811">
    <property type="entry name" value="SF2_C_RecG"/>
    <property type="match status" value="1"/>
</dbReference>
<dbReference type="GO" id="GO:0003677">
    <property type="term" value="F:DNA binding"/>
    <property type="evidence" value="ECO:0007669"/>
    <property type="project" value="UniProtKB-KW"/>
</dbReference>
<keyword evidence="11" id="KW-0413">Isomerase</keyword>
<evidence type="ECO:0000256" key="5">
    <source>
        <dbReference type="ARBA" id="ARBA00022801"/>
    </source>
</evidence>
<keyword evidence="6 15" id="KW-0347">Helicase</keyword>
<dbReference type="GO" id="GO:0016887">
    <property type="term" value="F:ATP hydrolysis activity"/>
    <property type="evidence" value="ECO:0007669"/>
    <property type="project" value="RHEA"/>
</dbReference>
<sequence>MKAMNLNSDVKYIKGIGPKRALAFLKLGVKSAGDLLTLFPAQYQDRTQTAPISEAYFTPHACISGKIGKSYERKLSMGLSILDVEIFDSSGMTYVRFFRKKSSYSKVDVFASIKNSFAQNKFAYIFGDAKAEIGARYINVQDYEITDSPDAKPEFFNKIIPVYPATEGLSQKVIRAAVKSAVTSLADIYYDISDIIPQFEQCKISAREALKKIHYPQSMQDAENARRAFALQEFFVLESALALSRAHIKKDPKKQKYEIKKTLLTPFKNNLTFEFTKAQKKAINEIFTDMQNELPANRMIMGDVGSGKTVVALSAILLAAENGYQSMIAAPTEILAQQHYLTISNMFEGLGVQTVLATSSTLKKKSDRDKILSSIISGETTVVVGTHSLIEDRIEFKNLALVVVDEQHRFGVMQKSRALAKAKTPDTLMMTATPIPRALAMTLYGEMDMTTINELPPGRIPIKTYIVSESAAYANAVKELKSGGQAYIVFPLIDESDKIELKAATVEAEKLSESYFKNFKVGLLHGKMKPAEKNAVMKSFKNKEFDVLIATTVIEVGIDVPNATVMIIQHADRFGLSALHQLRGRIGRGKKQSYCYLVGSVKSENARKRLSIMAQTNNGFKIAQEDLQMRGPGEFMGTTQHGFPEFKAGDLIKDADIIEFTKDCARKLIEDDPKLEKSENLTLKKLIAQKFADKLKFINVG</sequence>
<evidence type="ECO:0000256" key="3">
    <source>
        <dbReference type="ARBA" id="ARBA00022741"/>
    </source>
</evidence>
<protein>
    <recommendedName>
        <fullName evidence="2 15">ATP-dependent DNA helicase RecG</fullName>
        <ecNumber evidence="13 15">5.6.2.4</ecNumber>
    </recommendedName>
</protein>
<keyword evidence="9 15" id="KW-0233">DNA recombination</keyword>
<dbReference type="InterPro" id="IPR047112">
    <property type="entry name" value="RecG/Mfd"/>
</dbReference>
<dbReference type="PANTHER" id="PTHR47964:SF1">
    <property type="entry name" value="ATP-DEPENDENT DNA HELICASE HOMOLOG RECG, CHLOROPLASTIC"/>
    <property type="match status" value="1"/>
</dbReference>
<evidence type="ECO:0000256" key="14">
    <source>
        <dbReference type="ARBA" id="ARBA00048988"/>
    </source>
</evidence>
<evidence type="ECO:0000256" key="7">
    <source>
        <dbReference type="ARBA" id="ARBA00022840"/>
    </source>
</evidence>
<keyword evidence="7 15" id="KW-0067">ATP-binding</keyword>
<dbReference type="GO" id="GO:0006310">
    <property type="term" value="P:DNA recombination"/>
    <property type="evidence" value="ECO:0007669"/>
    <property type="project" value="UniProtKB-UniRule"/>
</dbReference>
<dbReference type="KEGG" id="epo:Epro_0463"/>
<accession>A0A0G3WIY7</accession>
<evidence type="ECO:0000256" key="11">
    <source>
        <dbReference type="ARBA" id="ARBA00023235"/>
    </source>
</evidence>
<dbReference type="SMART" id="SM00490">
    <property type="entry name" value="HELICc"/>
    <property type="match status" value="1"/>
</dbReference>
<dbReference type="NCBIfam" id="NF008168">
    <property type="entry name" value="PRK10917.2-2"/>
    <property type="match status" value="1"/>
</dbReference>
<dbReference type="InterPro" id="IPR014001">
    <property type="entry name" value="Helicase_ATP-bd"/>
</dbReference>
<dbReference type="PATRIC" id="fig|1408281.3.peg.476"/>
<dbReference type="Pfam" id="PF19833">
    <property type="entry name" value="RecG_dom3_C"/>
    <property type="match status" value="1"/>
</dbReference>
<evidence type="ECO:0000256" key="2">
    <source>
        <dbReference type="ARBA" id="ARBA00017846"/>
    </source>
</evidence>
<dbReference type="InterPro" id="IPR001650">
    <property type="entry name" value="Helicase_C-like"/>
</dbReference>
<dbReference type="CDD" id="cd17992">
    <property type="entry name" value="DEXHc_RecG"/>
    <property type="match status" value="1"/>
</dbReference>
<dbReference type="RefSeq" id="WP_144412027.1">
    <property type="nucleotide sequence ID" value="NZ_CP009498.1"/>
</dbReference>
<comment type="similarity">
    <text evidence="1 15">Belongs to the helicase family. RecG subfamily.</text>
</comment>
<keyword evidence="10 15" id="KW-0234">DNA repair</keyword>
<name>A0A0G3WIY7_9BACT</name>
<feature type="domain" description="Helicase ATP-binding" evidence="16">
    <location>
        <begin position="289"/>
        <end position="452"/>
    </location>
</feature>
<dbReference type="EMBL" id="CP009498">
    <property type="protein sequence ID" value="AKL97842.1"/>
    <property type="molecule type" value="Genomic_DNA"/>
</dbReference>
<keyword evidence="19" id="KW-1185">Reference proteome</keyword>
<feature type="domain" description="Helicase C-terminal" evidence="17">
    <location>
        <begin position="472"/>
        <end position="628"/>
    </location>
</feature>
<keyword evidence="8" id="KW-0238">DNA-binding</keyword>
<dbReference type="PROSITE" id="PS51192">
    <property type="entry name" value="HELICASE_ATP_BIND_1"/>
    <property type="match status" value="1"/>
</dbReference>
<dbReference type="InterPro" id="IPR011545">
    <property type="entry name" value="DEAD/DEAH_box_helicase_dom"/>
</dbReference>